<evidence type="ECO:0000259" key="1">
    <source>
        <dbReference type="PROSITE" id="PS51186"/>
    </source>
</evidence>
<protein>
    <submittedName>
        <fullName evidence="2">Amino acid acetyltransferase</fullName>
    </submittedName>
</protein>
<dbReference type="GO" id="GO:0016747">
    <property type="term" value="F:acyltransferase activity, transferring groups other than amino-acyl groups"/>
    <property type="evidence" value="ECO:0007669"/>
    <property type="project" value="InterPro"/>
</dbReference>
<dbReference type="KEGG" id="spir:CWM47_34790"/>
<dbReference type="OrthoDB" id="5197788at2"/>
<dbReference type="SUPFAM" id="SSF55729">
    <property type="entry name" value="Acyl-CoA N-acyltransferases (Nat)"/>
    <property type="match status" value="1"/>
</dbReference>
<organism evidence="2 3">
    <name type="scientific">Spirosoma pollinicola</name>
    <dbReference type="NCBI Taxonomy" id="2057025"/>
    <lineage>
        <taxon>Bacteria</taxon>
        <taxon>Pseudomonadati</taxon>
        <taxon>Bacteroidota</taxon>
        <taxon>Cytophagia</taxon>
        <taxon>Cytophagales</taxon>
        <taxon>Cytophagaceae</taxon>
        <taxon>Spirosoma</taxon>
    </lineage>
</organism>
<dbReference type="NCBIfam" id="NF040501">
    <property type="entry name" value="resist_ArsN2"/>
    <property type="match status" value="1"/>
</dbReference>
<reference evidence="2 3" key="1">
    <citation type="submission" date="2017-11" db="EMBL/GenBank/DDBJ databases">
        <title>Taxonomic description and genome sequences of Spirosoma HA7 sp. nov., isolated from pollen microhabitat of Corylus avellana.</title>
        <authorList>
            <person name="Ambika Manirajan B."/>
            <person name="Suarez C."/>
            <person name="Ratering S."/>
            <person name="Geissler-Plaum R."/>
            <person name="Cardinale M."/>
            <person name="Sylvia S."/>
        </authorList>
    </citation>
    <scope>NUCLEOTIDE SEQUENCE [LARGE SCALE GENOMIC DNA]</scope>
    <source>
        <strain evidence="2 3">HA7</strain>
    </source>
</reference>
<feature type="domain" description="N-acetyltransferase" evidence="1">
    <location>
        <begin position="3"/>
        <end position="145"/>
    </location>
</feature>
<proteinExistence type="predicted"/>
<dbReference type="PROSITE" id="PS51186">
    <property type="entry name" value="GNAT"/>
    <property type="match status" value="1"/>
</dbReference>
<evidence type="ECO:0000313" key="2">
    <source>
        <dbReference type="EMBL" id="AUD06567.1"/>
    </source>
</evidence>
<dbReference type="AlphaFoldDB" id="A0A2K8Z9N0"/>
<sequence>MALYIEPAQLADKAAIIALLEQGHLLTEDLPTRLADFVIAKEEGRPIGVAGLERFGLVGLLRSVAVDPQYQGQQIAAQLVSRLMETAQASSLENVYLITNTADRYFERYGFQIVNRQEVPAAIQQTQQFSELCPSSAIVMKRALTQDQS</sequence>
<dbReference type="InterPro" id="IPR016181">
    <property type="entry name" value="Acyl_CoA_acyltransferase"/>
</dbReference>
<dbReference type="CDD" id="cd04301">
    <property type="entry name" value="NAT_SF"/>
    <property type="match status" value="1"/>
</dbReference>
<dbReference type="RefSeq" id="WP_100993107.1">
    <property type="nucleotide sequence ID" value="NZ_CP025096.1"/>
</dbReference>
<keyword evidence="3" id="KW-1185">Reference proteome</keyword>
<keyword evidence="2" id="KW-0808">Transferase</keyword>
<name>A0A2K8Z9N0_9BACT</name>
<evidence type="ECO:0000313" key="3">
    <source>
        <dbReference type="Proteomes" id="UP000232883"/>
    </source>
</evidence>
<accession>A0A2K8Z9N0</accession>
<dbReference type="Proteomes" id="UP000232883">
    <property type="component" value="Chromosome"/>
</dbReference>
<dbReference type="Gene3D" id="3.40.630.30">
    <property type="match status" value="1"/>
</dbReference>
<dbReference type="EMBL" id="CP025096">
    <property type="protein sequence ID" value="AUD06567.1"/>
    <property type="molecule type" value="Genomic_DNA"/>
</dbReference>
<dbReference type="InterPro" id="IPR000182">
    <property type="entry name" value="GNAT_dom"/>
</dbReference>
<dbReference type="Pfam" id="PF13508">
    <property type="entry name" value="Acetyltransf_7"/>
    <property type="match status" value="1"/>
</dbReference>
<gene>
    <name evidence="2" type="ORF">CWM47_34790</name>
</gene>